<comment type="caution">
    <text evidence="2">The sequence shown here is derived from an EMBL/GenBank/DDBJ whole genome shotgun (WGS) entry which is preliminary data.</text>
</comment>
<proteinExistence type="predicted"/>
<keyword evidence="1" id="KW-0472">Membrane</keyword>
<keyword evidence="1" id="KW-0812">Transmembrane</keyword>
<evidence type="ECO:0000256" key="1">
    <source>
        <dbReference type="SAM" id="Phobius"/>
    </source>
</evidence>
<keyword evidence="1" id="KW-1133">Transmembrane helix</keyword>
<keyword evidence="3" id="KW-1185">Reference proteome</keyword>
<dbReference type="Proteomes" id="UP001476807">
    <property type="component" value="Unassembled WGS sequence"/>
</dbReference>
<dbReference type="RefSeq" id="WP_350412500.1">
    <property type="nucleotide sequence ID" value="NZ_JBEOKT010000008.1"/>
</dbReference>
<evidence type="ECO:0000313" key="2">
    <source>
        <dbReference type="EMBL" id="MER2998045.1"/>
    </source>
</evidence>
<accession>A0ABV1RUG1</accession>
<sequence>MEKSIHSYNACHYFETTPRVFGWIISIWALVAVLGGSIAAFLALPVGVLMQFSFHRVEFDLLNRTYKEGVRICGLTFGKQLPLPGTDFLYLNKNSYNQRAESRASSMEHRGEKYDGYVKLAGTKKLHLVKKYSKEKAMHKMEKISDDLGIELRDQTDIKYY</sequence>
<reference evidence="2 3" key="1">
    <citation type="submission" date="2024-06" db="EMBL/GenBank/DDBJ databases">
        <title>Pontibacter populi HYL7-15.</title>
        <authorList>
            <person name="Kim M.K."/>
        </authorList>
    </citation>
    <scope>NUCLEOTIDE SEQUENCE [LARGE SCALE GENOMIC DNA]</scope>
    <source>
        <strain evidence="2 3">HYL7-15</strain>
    </source>
</reference>
<name>A0ABV1RUG1_9BACT</name>
<protein>
    <submittedName>
        <fullName evidence="2">Uncharacterized protein</fullName>
    </submittedName>
</protein>
<evidence type="ECO:0000313" key="3">
    <source>
        <dbReference type="Proteomes" id="UP001476807"/>
    </source>
</evidence>
<organism evidence="2 3">
    <name type="scientific">Pontibacter populi</name>
    <dbReference type="NCBI Taxonomy" id="890055"/>
    <lineage>
        <taxon>Bacteria</taxon>
        <taxon>Pseudomonadati</taxon>
        <taxon>Bacteroidota</taxon>
        <taxon>Cytophagia</taxon>
        <taxon>Cytophagales</taxon>
        <taxon>Hymenobacteraceae</taxon>
        <taxon>Pontibacter</taxon>
    </lineage>
</organism>
<gene>
    <name evidence="2" type="ORF">ABS362_10855</name>
</gene>
<dbReference type="EMBL" id="JBEOKT010000008">
    <property type="protein sequence ID" value="MER2998045.1"/>
    <property type="molecule type" value="Genomic_DNA"/>
</dbReference>
<feature type="transmembrane region" description="Helical" evidence="1">
    <location>
        <begin position="20"/>
        <end position="46"/>
    </location>
</feature>